<dbReference type="Pfam" id="PF10234">
    <property type="entry name" value="Cluap1"/>
    <property type="match status" value="1"/>
</dbReference>
<reference evidence="9" key="1">
    <citation type="submission" date="2021-01" db="EMBL/GenBank/DDBJ databases">
        <authorList>
            <person name="Corre E."/>
            <person name="Pelletier E."/>
            <person name="Niang G."/>
            <person name="Scheremetjew M."/>
            <person name="Finn R."/>
            <person name="Kale V."/>
            <person name="Holt S."/>
            <person name="Cochrane G."/>
            <person name="Meng A."/>
            <person name="Brown T."/>
            <person name="Cohen L."/>
        </authorList>
    </citation>
    <scope>NUCLEOTIDE SEQUENCE</scope>
    <source>
        <strain evidence="9">RCC1130</strain>
    </source>
</reference>
<dbReference type="PANTHER" id="PTHR21547">
    <property type="entry name" value="CLUSTERIN ASSOCIATED PROTEIN 1"/>
    <property type="match status" value="1"/>
</dbReference>
<dbReference type="GO" id="GO:0005929">
    <property type="term" value="C:cilium"/>
    <property type="evidence" value="ECO:0007669"/>
    <property type="project" value="UniProtKB-SubCell"/>
</dbReference>
<dbReference type="GO" id="GO:0060271">
    <property type="term" value="P:cilium assembly"/>
    <property type="evidence" value="ECO:0007669"/>
    <property type="project" value="TreeGrafter"/>
</dbReference>
<evidence type="ECO:0000313" key="9">
    <source>
        <dbReference type="EMBL" id="CAD8551866.1"/>
    </source>
</evidence>
<accession>A0A7S0JHU3</accession>
<feature type="region of interest" description="Disordered" evidence="8">
    <location>
        <begin position="324"/>
        <end position="435"/>
    </location>
</feature>
<evidence type="ECO:0000256" key="8">
    <source>
        <dbReference type="SAM" id="MobiDB-lite"/>
    </source>
</evidence>
<keyword evidence="4 7" id="KW-0175">Coiled coil</keyword>
<evidence type="ECO:0000256" key="5">
    <source>
        <dbReference type="ARBA" id="ARBA00023069"/>
    </source>
</evidence>
<sequence>MSYRELRNFKEIMCTLGYPRLISIENFKTPHFELVADALVWLCRRYDKNMEIIDEITTEQDRVVFLKSAAEQLLVKARVKLNLKNLYQANGFAVRELLKVAALLNEAHRNAGAEGDETQESISFDLGPGHKFADIKMTRAVSADITKFGSRLFELLGKHAETKDLTAKALGKNHDVASMQKQINRMVEDAAVQAEQMDRMLGNLSQDEANLQQKIDKKKTELDRHQKRLQSLQTVRPAFMDEYEQLESELSAQYAQYVMNWRNLSYLESELDAINLQEAEKIAESDRQLRLMQRRLREEELKILRGQAKVDERALDEALIAEGSAHGARSMKRPGAASTRRDGRRTGGGDLEQEAGVYGGMQPLHDEDEEDEDGEEDDDDDDDDDDSGDGEEDESDDGQVEYTGGGHHDDDDLDDDDDGEEDDELDGEDDDPDAF</sequence>
<feature type="coiled-coil region" evidence="7">
    <location>
        <begin position="194"/>
        <end position="235"/>
    </location>
</feature>
<organism evidence="9">
    <name type="scientific">Calcidiscus leptoporus</name>
    <dbReference type="NCBI Taxonomy" id="127549"/>
    <lineage>
        <taxon>Eukaryota</taxon>
        <taxon>Haptista</taxon>
        <taxon>Haptophyta</taxon>
        <taxon>Prymnesiophyceae</taxon>
        <taxon>Coccolithales</taxon>
        <taxon>Calcidiscaceae</taxon>
        <taxon>Calcidiscus</taxon>
    </lineage>
</organism>
<keyword evidence="3" id="KW-0970">Cilium biogenesis/degradation</keyword>
<evidence type="ECO:0000256" key="4">
    <source>
        <dbReference type="ARBA" id="ARBA00023054"/>
    </source>
</evidence>
<dbReference type="EMBL" id="HBER01054396">
    <property type="protein sequence ID" value="CAD8551866.1"/>
    <property type="molecule type" value="Transcribed_RNA"/>
</dbReference>
<feature type="compositionally biased region" description="Acidic residues" evidence="8">
    <location>
        <begin position="411"/>
        <end position="435"/>
    </location>
</feature>
<evidence type="ECO:0000256" key="6">
    <source>
        <dbReference type="ARBA" id="ARBA00023273"/>
    </source>
</evidence>
<protein>
    <recommendedName>
        <fullName evidence="10">Clusterin-associated protein 1</fullName>
    </recommendedName>
</protein>
<gene>
    <name evidence="9" type="ORF">CLEP1334_LOCUS27156</name>
</gene>
<evidence type="ECO:0000256" key="3">
    <source>
        <dbReference type="ARBA" id="ARBA00022794"/>
    </source>
</evidence>
<feature type="compositionally biased region" description="Acidic residues" evidence="8">
    <location>
        <begin position="366"/>
        <end position="399"/>
    </location>
</feature>
<evidence type="ECO:0000256" key="7">
    <source>
        <dbReference type="SAM" id="Coils"/>
    </source>
</evidence>
<evidence type="ECO:0000256" key="1">
    <source>
        <dbReference type="ARBA" id="ARBA00004138"/>
    </source>
</evidence>
<dbReference type="PANTHER" id="PTHR21547:SF0">
    <property type="entry name" value="CLUSTERIN-ASSOCIATED PROTEIN 1"/>
    <property type="match status" value="1"/>
</dbReference>
<evidence type="ECO:0000256" key="2">
    <source>
        <dbReference type="ARBA" id="ARBA00008340"/>
    </source>
</evidence>
<comment type="subcellular location">
    <subcellularLocation>
        <location evidence="1">Cell projection</location>
        <location evidence="1">Cilium</location>
    </subcellularLocation>
</comment>
<dbReference type="InterPro" id="IPR019366">
    <property type="entry name" value="Clusterin-associated_protein-1"/>
</dbReference>
<evidence type="ECO:0008006" key="10">
    <source>
        <dbReference type="Google" id="ProtNLM"/>
    </source>
</evidence>
<name>A0A7S0JHU3_9EUKA</name>
<comment type="similarity">
    <text evidence="2">Belongs to the CLUAP1 family.</text>
</comment>
<keyword evidence="5" id="KW-0969">Cilium</keyword>
<dbReference type="AlphaFoldDB" id="A0A7S0JHU3"/>
<dbReference type="GO" id="GO:0030992">
    <property type="term" value="C:intraciliary transport particle B"/>
    <property type="evidence" value="ECO:0007669"/>
    <property type="project" value="TreeGrafter"/>
</dbReference>
<keyword evidence="6" id="KW-0966">Cell projection</keyword>
<dbReference type="GO" id="GO:0005815">
    <property type="term" value="C:microtubule organizing center"/>
    <property type="evidence" value="ECO:0007669"/>
    <property type="project" value="TreeGrafter"/>
</dbReference>
<proteinExistence type="inferred from homology"/>